<sequence length="118" mass="13704">MMTLKFNESLALVEKIESRHLLGKLIQQLNKDAALSGIDFMCAESLSAKELLNEIYHLLLHLMANDFGSYLNFLYRVDISEQTIKSIVDTDPEKIAQVITLMVLKREWQKVFFRNKNQ</sequence>
<evidence type="ECO:0000313" key="1">
    <source>
        <dbReference type="EMBL" id="MEL4456590.1"/>
    </source>
</evidence>
<dbReference type="RefSeq" id="WP_342160741.1">
    <property type="nucleotide sequence ID" value="NZ_JBCDNA010000002.1"/>
</dbReference>
<gene>
    <name evidence="1" type="ORF">AABB81_11840</name>
</gene>
<organism evidence="1 2">
    <name type="scientific">Lutimonas vermicola</name>
    <dbReference type="NCBI Taxonomy" id="414288"/>
    <lineage>
        <taxon>Bacteria</taxon>
        <taxon>Pseudomonadati</taxon>
        <taxon>Bacteroidota</taxon>
        <taxon>Flavobacteriia</taxon>
        <taxon>Flavobacteriales</taxon>
        <taxon>Flavobacteriaceae</taxon>
        <taxon>Lutimonas</taxon>
    </lineage>
</organism>
<name>A0ABU9L2D6_9FLAO</name>
<reference evidence="1 2" key="1">
    <citation type="submission" date="2024-04" db="EMBL/GenBank/DDBJ databases">
        <title>whole genome sequencing of Lutimonas vermicola strain IMCC1616.</title>
        <authorList>
            <person name="Bae S.S."/>
        </authorList>
    </citation>
    <scope>NUCLEOTIDE SEQUENCE [LARGE SCALE GENOMIC DNA]</scope>
    <source>
        <strain evidence="1 2">IMCC1616</strain>
    </source>
</reference>
<dbReference type="Proteomes" id="UP001474120">
    <property type="component" value="Unassembled WGS sequence"/>
</dbReference>
<evidence type="ECO:0000313" key="2">
    <source>
        <dbReference type="Proteomes" id="UP001474120"/>
    </source>
</evidence>
<comment type="caution">
    <text evidence="1">The sequence shown here is derived from an EMBL/GenBank/DDBJ whole genome shotgun (WGS) entry which is preliminary data.</text>
</comment>
<proteinExistence type="predicted"/>
<protein>
    <submittedName>
        <fullName evidence="1">Uncharacterized protein</fullName>
    </submittedName>
</protein>
<accession>A0ABU9L2D6</accession>
<dbReference type="EMBL" id="JBCDNA010000002">
    <property type="protein sequence ID" value="MEL4456590.1"/>
    <property type="molecule type" value="Genomic_DNA"/>
</dbReference>
<keyword evidence="2" id="KW-1185">Reference proteome</keyword>